<evidence type="ECO:0000313" key="2">
    <source>
        <dbReference type="EMBL" id="EKM58136.1"/>
    </source>
</evidence>
<feature type="non-terminal residue" evidence="2">
    <location>
        <position position="103"/>
    </location>
</feature>
<sequence length="103" mass="11574">YLGAYLIVFVECLQVLHARRRAGRNMCFLAATATVIFVLITAHMLIDFVRAIDAFTYSMSVPNSATQFYEAINTPLSLAKTATYVTVTLVLDALIVYRTYVVW</sequence>
<name>K5V607_PHACS</name>
<feature type="transmembrane region" description="Helical" evidence="1">
    <location>
        <begin position="82"/>
        <end position="101"/>
    </location>
</feature>
<feature type="transmembrane region" description="Helical" evidence="1">
    <location>
        <begin position="26"/>
        <end position="46"/>
    </location>
</feature>
<dbReference type="OrthoDB" id="2753342at2759"/>
<evidence type="ECO:0000313" key="3">
    <source>
        <dbReference type="Proteomes" id="UP000008370"/>
    </source>
</evidence>
<keyword evidence="1" id="KW-1133">Transmembrane helix</keyword>
<evidence type="ECO:0000256" key="1">
    <source>
        <dbReference type="SAM" id="Phobius"/>
    </source>
</evidence>
<accession>K5V607</accession>
<reference evidence="2 3" key="1">
    <citation type="journal article" date="2012" name="BMC Genomics">
        <title>Comparative genomics of the white-rot fungi, Phanerochaete carnosa and P. chrysosporium, to elucidate the genetic basis of the distinct wood types they colonize.</title>
        <authorList>
            <person name="Suzuki H."/>
            <person name="MacDonald J."/>
            <person name="Syed K."/>
            <person name="Salamov A."/>
            <person name="Hori C."/>
            <person name="Aerts A."/>
            <person name="Henrissat B."/>
            <person name="Wiebenga A."/>
            <person name="vanKuyk P.A."/>
            <person name="Barry K."/>
            <person name="Lindquist E."/>
            <person name="LaButti K."/>
            <person name="Lapidus A."/>
            <person name="Lucas S."/>
            <person name="Coutinho P."/>
            <person name="Gong Y."/>
            <person name="Samejima M."/>
            <person name="Mahadevan R."/>
            <person name="Abou-Zaid M."/>
            <person name="de Vries R.P."/>
            <person name="Igarashi K."/>
            <person name="Yadav J.S."/>
            <person name="Grigoriev I.V."/>
            <person name="Master E.R."/>
        </authorList>
    </citation>
    <scope>NUCLEOTIDE SEQUENCE [LARGE SCALE GENOMIC DNA]</scope>
    <source>
        <strain evidence="2 3">HHB-10118-sp</strain>
    </source>
</reference>
<gene>
    <name evidence="2" type="ORF">PHACADRAFT_59722</name>
</gene>
<dbReference type="InParanoid" id="K5V607"/>
<dbReference type="Proteomes" id="UP000008370">
    <property type="component" value="Unassembled WGS sequence"/>
</dbReference>
<feature type="non-terminal residue" evidence="2">
    <location>
        <position position="1"/>
    </location>
</feature>
<keyword evidence="1" id="KW-0472">Membrane</keyword>
<keyword evidence="3" id="KW-1185">Reference proteome</keyword>
<dbReference type="HOGENOM" id="CLU_170041_0_0_1"/>
<dbReference type="STRING" id="650164.K5V607"/>
<protein>
    <submittedName>
        <fullName evidence="2">Uncharacterized protein</fullName>
    </submittedName>
</protein>
<dbReference type="AlphaFoldDB" id="K5V607"/>
<dbReference type="EMBL" id="JH930470">
    <property type="protein sequence ID" value="EKM58136.1"/>
    <property type="molecule type" value="Genomic_DNA"/>
</dbReference>
<dbReference type="GeneID" id="18920134"/>
<dbReference type="KEGG" id="pco:PHACADRAFT_59722"/>
<keyword evidence="1" id="KW-0812">Transmembrane</keyword>
<organism evidence="2 3">
    <name type="scientific">Phanerochaete carnosa (strain HHB-10118-sp)</name>
    <name type="common">White-rot fungus</name>
    <name type="synonym">Peniophora carnosa</name>
    <dbReference type="NCBI Taxonomy" id="650164"/>
    <lineage>
        <taxon>Eukaryota</taxon>
        <taxon>Fungi</taxon>
        <taxon>Dikarya</taxon>
        <taxon>Basidiomycota</taxon>
        <taxon>Agaricomycotina</taxon>
        <taxon>Agaricomycetes</taxon>
        <taxon>Polyporales</taxon>
        <taxon>Phanerochaetaceae</taxon>
        <taxon>Phanerochaete</taxon>
    </lineage>
</organism>
<proteinExistence type="predicted"/>
<dbReference type="RefSeq" id="XP_007393463.1">
    <property type="nucleotide sequence ID" value="XM_007393401.1"/>
</dbReference>